<dbReference type="PANTHER" id="PTHR48100">
    <property type="entry name" value="BROAD-SPECIFICITY PHOSPHATASE YOR283W-RELATED"/>
    <property type="match status" value="1"/>
</dbReference>
<dbReference type="Proteomes" id="UP000561459">
    <property type="component" value="Unassembled WGS sequence"/>
</dbReference>
<organism evidence="1 2">
    <name type="scientific">Novosphingobium fluoreni</name>
    <dbReference type="NCBI Taxonomy" id="1391222"/>
    <lineage>
        <taxon>Bacteria</taxon>
        <taxon>Pseudomonadati</taxon>
        <taxon>Pseudomonadota</taxon>
        <taxon>Alphaproteobacteria</taxon>
        <taxon>Sphingomonadales</taxon>
        <taxon>Sphingomonadaceae</taxon>
        <taxon>Novosphingobium</taxon>
    </lineage>
</organism>
<dbReference type="PANTHER" id="PTHR48100:SF1">
    <property type="entry name" value="HISTIDINE PHOSPHATASE FAMILY PROTEIN-RELATED"/>
    <property type="match status" value="1"/>
</dbReference>
<dbReference type="SUPFAM" id="SSF53254">
    <property type="entry name" value="Phosphoglycerate mutase-like"/>
    <property type="match status" value="1"/>
</dbReference>
<dbReference type="CDD" id="cd07067">
    <property type="entry name" value="HP_PGM_like"/>
    <property type="match status" value="1"/>
</dbReference>
<dbReference type="Pfam" id="PF00300">
    <property type="entry name" value="His_Phos_1"/>
    <property type="match status" value="1"/>
</dbReference>
<protein>
    <submittedName>
        <fullName evidence="1">Alpha-ribazole phosphatase</fullName>
        <ecNumber evidence="1">3.1.3.73</ecNumber>
    </submittedName>
</protein>
<comment type="caution">
    <text evidence="1">The sequence shown here is derived from an EMBL/GenBank/DDBJ whole genome shotgun (WGS) entry which is preliminary data.</text>
</comment>
<dbReference type="AlphaFoldDB" id="A0A7W6BZA1"/>
<proteinExistence type="predicted"/>
<dbReference type="EC" id="3.1.3.73" evidence="1"/>
<dbReference type="InterPro" id="IPR013078">
    <property type="entry name" value="His_Pase_superF_clade-1"/>
</dbReference>
<evidence type="ECO:0000313" key="2">
    <source>
        <dbReference type="Proteomes" id="UP000561459"/>
    </source>
</evidence>
<dbReference type="GO" id="GO:0005737">
    <property type="term" value="C:cytoplasm"/>
    <property type="evidence" value="ECO:0007669"/>
    <property type="project" value="TreeGrafter"/>
</dbReference>
<dbReference type="SMART" id="SM00855">
    <property type="entry name" value="PGAM"/>
    <property type="match status" value="1"/>
</dbReference>
<keyword evidence="1" id="KW-0378">Hydrolase</keyword>
<sequence>MTDAPPGGMTDFSLHLLRHGAPEREGLLLGRIDAAPTPEGIAACVAQAERLDVKAIVSSDLARCRLAAQAIAHRLALPVRIDRRWRELDFGAWDGLAPSQIDPAALAEFWQDPDAAPPPQGERWSTLAVRIGEALADLSAVPTLVVTHGGAMRAALHRLCDFDQRQVWAFDLPYAACLSLRVWPGESGGAQVVGLRS</sequence>
<accession>A0A7W6BZA1</accession>
<dbReference type="InterPro" id="IPR029033">
    <property type="entry name" value="His_PPase_superfam"/>
</dbReference>
<gene>
    <name evidence="1" type="ORF">GGR39_002283</name>
</gene>
<name>A0A7W6BZA1_9SPHN</name>
<dbReference type="Gene3D" id="3.40.50.1240">
    <property type="entry name" value="Phosphoglycerate mutase-like"/>
    <property type="match status" value="1"/>
</dbReference>
<evidence type="ECO:0000313" key="1">
    <source>
        <dbReference type="EMBL" id="MBB3940626.1"/>
    </source>
</evidence>
<dbReference type="GO" id="GO:0043755">
    <property type="term" value="F:alpha-ribazole phosphatase activity"/>
    <property type="evidence" value="ECO:0007669"/>
    <property type="project" value="UniProtKB-EC"/>
</dbReference>
<reference evidence="1 2" key="1">
    <citation type="submission" date="2020-08" db="EMBL/GenBank/DDBJ databases">
        <title>Genomic Encyclopedia of Type Strains, Phase IV (KMG-IV): sequencing the most valuable type-strain genomes for metagenomic binning, comparative biology and taxonomic classification.</title>
        <authorList>
            <person name="Goeker M."/>
        </authorList>
    </citation>
    <scope>NUCLEOTIDE SEQUENCE [LARGE SCALE GENOMIC DNA]</scope>
    <source>
        <strain evidence="1 2">DSM 27568</strain>
    </source>
</reference>
<dbReference type="EMBL" id="JACIDY010000005">
    <property type="protein sequence ID" value="MBB3940626.1"/>
    <property type="molecule type" value="Genomic_DNA"/>
</dbReference>
<keyword evidence="2" id="KW-1185">Reference proteome</keyword>
<dbReference type="InterPro" id="IPR050275">
    <property type="entry name" value="PGM_Phosphatase"/>
</dbReference>